<dbReference type="OrthoDB" id="5863059at2759"/>
<keyword evidence="2" id="KW-0812">Transmembrane</keyword>
<dbReference type="STRING" id="53326.A0A016SW26"/>
<organism evidence="3 4">
    <name type="scientific">Ancylostoma ceylanicum</name>
    <dbReference type="NCBI Taxonomy" id="53326"/>
    <lineage>
        <taxon>Eukaryota</taxon>
        <taxon>Metazoa</taxon>
        <taxon>Ecdysozoa</taxon>
        <taxon>Nematoda</taxon>
        <taxon>Chromadorea</taxon>
        <taxon>Rhabditida</taxon>
        <taxon>Rhabditina</taxon>
        <taxon>Rhabditomorpha</taxon>
        <taxon>Strongyloidea</taxon>
        <taxon>Ancylostomatidae</taxon>
        <taxon>Ancylostomatinae</taxon>
        <taxon>Ancylostoma</taxon>
    </lineage>
</organism>
<comment type="caution">
    <text evidence="3">The sequence shown here is derived from an EMBL/GenBank/DDBJ whole genome shotgun (WGS) entry which is preliminary data.</text>
</comment>
<evidence type="ECO:0000256" key="1">
    <source>
        <dbReference type="SAM" id="MobiDB-lite"/>
    </source>
</evidence>
<name>A0A016SW26_9BILA</name>
<protein>
    <submittedName>
        <fullName evidence="3">Uncharacterized protein</fullName>
    </submittedName>
</protein>
<keyword evidence="2" id="KW-0472">Membrane</keyword>
<keyword evidence="4" id="KW-1185">Reference proteome</keyword>
<feature type="region of interest" description="Disordered" evidence="1">
    <location>
        <begin position="128"/>
        <end position="165"/>
    </location>
</feature>
<gene>
    <name evidence="3" type="primary">Acey_s0169.g206</name>
    <name evidence="3" type="ORF">Y032_0169g206</name>
</gene>
<evidence type="ECO:0000313" key="3">
    <source>
        <dbReference type="EMBL" id="EYB94602.1"/>
    </source>
</evidence>
<evidence type="ECO:0000256" key="2">
    <source>
        <dbReference type="SAM" id="Phobius"/>
    </source>
</evidence>
<dbReference type="Proteomes" id="UP000024635">
    <property type="component" value="Unassembled WGS sequence"/>
</dbReference>
<sequence length="475" mass="50724">MIMTSTVLPILCLMDWHSPKCRLNAPPPRFAPNYDVNKARAHELARNRAKSAIRGGDDVADSSASSLLPELRSVEDEDDYDNGFFTPIIPSAATAPRRAVHSKGESTIAATVPVTTTVITTTTARTTTTTVTSTSTPTTTSSSTTSTTTTTKKPATTTMTSAAATTTAEPPRIIYLSDYDADYEVSTTETPPVTKPLEQKQPVTVLPRPYESVREAARQNPDYLGDSIWASIDLLPEPMVTGPAWRTHLTRNTTTKSTTTTTAMTTLGKIQNPHVASTTTPRVPFLRTTKTAAVTKSSPSSFAEKSTAATFSTFLSATTAKLAKPRTTPSFTVYPVRPTTPMGDLITTTMKASEAADFPRTALISIASVSVIMVIAVVVFCVFRCRQNPPPGDHYPMACNGKSQQGYTSIAPELSPPLGVDHATQPLLGRPAPQMNGNGYQSMKGAIITNGNGMNGHAKNGVGGGGKKDFKEWYV</sequence>
<accession>A0A016SW26</accession>
<feature type="transmembrane region" description="Helical" evidence="2">
    <location>
        <begin position="362"/>
        <end position="383"/>
    </location>
</feature>
<evidence type="ECO:0000313" key="4">
    <source>
        <dbReference type="Proteomes" id="UP000024635"/>
    </source>
</evidence>
<dbReference type="EMBL" id="JARK01001505">
    <property type="protein sequence ID" value="EYB94602.1"/>
    <property type="molecule type" value="Genomic_DNA"/>
</dbReference>
<keyword evidence="2" id="KW-1133">Transmembrane helix</keyword>
<reference evidence="4" key="1">
    <citation type="journal article" date="2015" name="Nat. Genet.">
        <title>The genome and transcriptome of the zoonotic hookworm Ancylostoma ceylanicum identify infection-specific gene families.</title>
        <authorList>
            <person name="Schwarz E.M."/>
            <person name="Hu Y."/>
            <person name="Antoshechkin I."/>
            <person name="Miller M.M."/>
            <person name="Sternberg P.W."/>
            <person name="Aroian R.V."/>
        </authorList>
    </citation>
    <scope>NUCLEOTIDE SEQUENCE</scope>
    <source>
        <strain evidence="4">HY135</strain>
    </source>
</reference>
<dbReference type="AlphaFoldDB" id="A0A016SW26"/>
<proteinExistence type="predicted"/>